<dbReference type="HOGENOM" id="CLU_131115_0_0_1"/>
<evidence type="ECO:0000256" key="1">
    <source>
        <dbReference type="SAM" id="SignalP"/>
    </source>
</evidence>
<proteinExistence type="predicted"/>
<keyword evidence="1" id="KW-0732">Signal</keyword>
<protein>
    <submittedName>
        <fullName evidence="2">Uncharacterized protein</fullName>
    </submittedName>
</protein>
<keyword evidence="3" id="KW-1185">Reference proteome</keyword>
<dbReference type="OrthoDB" id="2863512at2759"/>
<accession>A0A0C3QCN2</accession>
<dbReference type="Proteomes" id="UP000054248">
    <property type="component" value="Unassembled WGS sequence"/>
</dbReference>
<dbReference type="AlphaFoldDB" id="A0A0C3QCN2"/>
<reference evidence="2 3" key="1">
    <citation type="submission" date="2014-04" db="EMBL/GenBank/DDBJ databases">
        <authorList>
            <consortium name="DOE Joint Genome Institute"/>
            <person name="Kuo A."/>
            <person name="Girlanda M."/>
            <person name="Perotto S."/>
            <person name="Kohler A."/>
            <person name="Nagy L.G."/>
            <person name="Floudas D."/>
            <person name="Copeland A."/>
            <person name="Barry K.W."/>
            <person name="Cichocki N."/>
            <person name="Veneault-Fourrey C."/>
            <person name="LaButti K."/>
            <person name="Lindquist E.A."/>
            <person name="Lipzen A."/>
            <person name="Lundell T."/>
            <person name="Morin E."/>
            <person name="Murat C."/>
            <person name="Sun H."/>
            <person name="Tunlid A."/>
            <person name="Henrissat B."/>
            <person name="Grigoriev I.V."/>
            <person name="Hibbett D.S."/>
            <person name="Martin F."/>
            <person name="Nordberg H.P."/>
            <person name="Cantor M.N."/>
            <person name="Hua S.X."/>
        </authorList>
    </citation>
    <scope>NUCLEOTIDE SEQUENCE [LARGE SCALE GENOMIC DNA]</scope>
    <source>
        <strain evidence="2 3">MUT 4182</strain>
    </source>
</reference>
<dbReference type="EMBL" id="KN822993">
    <property type="protein sequence ID" value="KIO28525.1"/>
    <property type="molecule type" value="Genomic_DNA"/>
</dbReference>
<feature type="signal peptide" evidence="1">
    <location>
        <begin position="1"/>
        <end position="20"/>
    </location>
</feature>
<feature type="chain" id="PRO_5002177390" evidence="1">
    <location>
        <begin position="21"/>
        <end position="175"/>
    </location>
</feature>
<evidence type="ECO:0000313" key="3">
    <source>
        <dbReference type="Proteomes" id="UP000054248"/>
    </source>
</evidence>
<name>A0A0C3QCN2_9AGAM</name>
<sequence>MKLSPLSLLSFAVIPSFISAAIIPDLAPRNGTIAKRGGEVNYLANCFRITIPNTSGYLASYMAWYSNIDNSLARQRPDSLSSEYRDWSNGGSVLKWDGVQQNIYFPDSGVTVQTHIDPGANYRAFTSGAGWVQRTSDGKIFNCYRDNGRVLFVWDPPVPDGSNLGISCSAEYWCV</sequence>
<organism evidence="2 3">
    <name type="scientific">Tulasnella calospora MUT 4182</name>
    <dbReference type="NCBI Taxonomy" id="1051891"/>
    <lineage>
        <taxon>Eukaryota</taxon>
        <taxon>Fungi</taxon>
        <taxon>Dikarya</taxon>
        <taxon>Basidiomycota</taxon>
        <taxon>Agaricomycotina</taxon>
        <taxon>Agaricomycetes</taxon>
        <taxon>Cantharellales</taxon>
        <taxon>Tulasnellaceae</taxon>
        <taxon>Tulasnella</taxon>
    </lineage>
</organism>
<gene>
    <name evidence="2" type="ORF">M407DRAFT_22266</name>
</gene>
<evidence type="ECO:0000313" key="2">
    <source>
        <dbReference type="EMBL" id="KIO28525.1"/>
    </source>
</evidence>
<reference evidence="3" key="2">
    <citation type="submission" date="2015-01" db="EMBL/GenBank/DDBJ databases">
        <title>Evolutionary Origins and Diversification of the Mycorrhizal Mutualists.</title>
        <authorList>
            <consortium name="DOE Joint Genome Institute"/>
            <consortium name="Mycorrhizal Genomics Consortium"/>
            <person name="Kohler A."/>
            <person name="Kuo A."/>
            <person name="Nagy L.G."/>
            <person name="Floudas D."/>
            <person name="Copeland A."/>
            <person name="Barry K.W."/>
            <person name="Cichocki N."/>
            <person name="Veneault-Fourrey C."/>
            <person name="LaButti K."/>
            <person name="Lindquist E.A."/>
            <person name="Lipzen A."/>
            <person name="Lundell T."/>
            <person name="Morin E."/>
            <person name="Murat C."/>
            <person name="Riley R."/>
            <person name="Ohm R."/>
            <person name="Sun H."/>
            <person name="Tunlid A."/>
            <person name="Henrissat B."/>
            <person name="Grigoriev I.V."/>
            <person name="Hibbett D.S."/>
            <person name="Martin F."/>
        </authorList>
    </citation>
    <scope>NUCLEOTIDE SEQUENCE [LARGE SCALE GENOMIC DNA]</scope>
    <source>
        <strain evidence="3">MUT 4182</strain>
    </source>
</reference>